<dbReference type="Gene3D" id="3.30.565.10">
    <property type="entry name" value="Histidine kinase-like ATPase, C-terminal domain"/>
    <property type="match status" value="1"/>
</dbReference>
<dbReference type="RefSeq" id="WP_271321916.1">
    <property type="nucleotide sequence ID" value="NZ_JAAGKO020000020.1"/>
</dbReference>
<feature type="domain" description="Histidine kinase/HSP90-like ATPase" evidence="2">
    <location>
        <begin position="50"/>
        <end position="148"/>
    </location>
</feature>
<dbReference type="InterPro" id="IPR050267">
    <property type="entry name" value="Anti-sigma-factor_SerPK"/>
</dbReference>
<dbReference type="Proteomes" id="UP001156398">
    <property type="component" value="Unassembled WGS sequence"/>
</dbReference>
<dbReference type="EMBL" id="JAAGKO020000020">
    <property type="protein sequence ID" value="MDI5964085.1"/>
    <property type="molecule type" value="Genomic_DNA"/>
</dbReference>
<reference evidence="3 4" key="1">
    <citation type="submission" date="2023-05" db="EMBL/GenBank/DDBJ databases">
        <title>Streptantibioticus silvisoli sp. nov., acidotolerant actinomycetes 1 from pine litter.</title>
        <authorList>
            <person name="Swiecimska M."/>
            <person name="Golinska P."/>
            <person name="Sangal V."/>
            <person name="Wachnowicz B."/>
            <person name="Goodfellow M."/>
        </authorList>
    </citation>
    <scope>NUCLEOTIDE SEQUENCE [LARGE SCALE GENOMIC DNA]</scope>
    <source>
        <strain evidence="3 4">SL54</strain>
    </source>
</reference>
<keyword evidence="1" id="KW-0418">Kinase</keyword>
<evidence type="ECO:0000313" key="3">
    <source>
        <dbReference type="EMBL" id="MDI5964085.1"/>
    </source>
</evidence>
<keyword evidence="3" id="KW-0547">Nucleotide-binding</keyword>
<proteinExistence type="predicted"/>
<dbReference type="Pfam" id="PF13581">
    <property type="entry name" value="HATPase_c_2"/>
    <property type="match status" value="1"/>
</dbReference>
<dbReference type="GO" id="GO:0005524">
    <property type="term" value="F:ATP binding"/>
    <property type="evidence" value="ECO:0007669"/>
    <property type="project" value="UniProtKB-KW"/>
</dbReference>
<dbReference type="InterPro" id="IPR036890">
    <property type="entry name" value="HATPase_C_sf"/>
</dbReference>
<dbReference type="CDD" id="cd16936">
    <property type="entry name" value="HATPase_RsbW-like"/>
    <property type="match status" value="1"/>
</dbReference>
<dbReference type="PANTHER" id="PTHR35526">
    <property type="entry name" value="ANTI-SIGMA-F FACTOR RSBW-RELATED"/>
    <property type="match status" value="1"/>
</dbReference>
<gene>
    <name evidence="3" type="ORF">POF43_015405</name>
</gene>
<keyword evidence="1" id="KW-0723">Serine/threonine-protein kinase</keyword>
<keyword evidence="4" id="KW-1185">Reference proteome</keyword>
<organism evidence="3 4">
    <name type="scientific">Streptantibioticus silvisoli</name>
    <dbReference type="NCBI Taxonomy" id="2705255"/>
    <lineage>
        <taxon>Bacteria</taxon>
        <taxon>Bacillati</taxon>
        <taxon>Actinomycetota</taxon>
        <taxon>Actinomycetes</taxon>
        <taxon>Kitasatosporales</taxon>
        <taxon>Streptomycetaceae</taxon>
        <taxon>Streptantibioticus</taxon>
    </lineage>
</organism>
<dbReference type="PANTHER" id="PTHR35526:SF3">
    <property type="entry name" value="ANTI-SIGMA-F FACTOR RSBW"/>
    <property type="match status" value="1"/>
</dbReference>
<evidence type="ECO:0000256" key="1">
    <source>
        <dbReference type="ARBA" id="ARBA00022527"/>
    </source>
</evidence>
<dbReference type="SUPFAM" id="SSF55874">
    <property type="entry name" value="ATPase domain of HSP90 chaperone/DNA topoisomerase II/histidine kinase"/>
    <property type="match status" value="1"/>
</dbReference>
<keyword evidence="1" id="KW-0808">Transferase</keyword>
<dbReference type="InterPro" id="IPR003594">
    <property type="entry name" value="HATPase_dom"/>
</dbReference>
<comment type="caution">
    <text evidence="3">The sequence shown here is derived from an EMBL/GenBank/DDBJ whole genome shotgun (WGS) entry which is preliminary data.</text>
</comment>
<accession>A0ABT6W013</accession>
<keyword evidence="3" id="KW-0067">ATP-binding</keyword>
<evidence type="ECO:0000313" key="4">
    <source>
        <dbReference type="Proteomes" id="UP001156398"/>
    </source>
</evidence>
<evidence type="ECO:0000259" key="2">
    <source>
        <dbReference type="Pfam" id="PF13581"/>
    </source>
</evidence>
<name>A0ABT6W013_9ACTN</name>
<sequence length="161" mass="17415">MTSLTWSTRLTHSAVSPRRAPDRDEWSVTLLRAVSAGGGFTEAEKVVPGQVRRAAAVELRFWGLQSLVESVSLLLSELVTNAYQHAGGDHVIVRLIRTDTFIRIEVGGPGARPPVLRDAVSLEESGRGLVLVNALAEDWGFSEERSAVWCALRVRVGGAPS</sequence>
<protein>
    <submittedName>
        <fullName evidence="3">ATP-binding protein</fullName>
    </submittedName>
</protein>